<dbReference type="EMBL" id="GHES01039504">
    <property type="protein sequence ID" value="MPA70063.1"/>
    <property type="molecule type" value="Transcribed_RNA"/>
</dbReference>
<name>A0A5B7BSE6_DAVIN</name>
<dbReference type="PANTHER" id="PTHR15140">
    <property type="entry name" value="TUBULIN-SPECIFIC CHAPERONE E"/>
    <property type="match status" value="1"/>
</dbReference>
<dbReference type="Pfam" id="PF23598">
    <property type="entry name" value="LRR_14"/>
    <property type="match status" value="1"/>
</dbReference>
<evidence type="ECO:0000259" key="2">
    <source>
        <dbReference type="Pfam" id="PF23598"/>
    </source>
</evidence>
<evidence type="ECO:0000256" key="1">
    <source>
        <dbReference type="ARBA" id="ARBA00022737"/>
    </source>
</evidence>
<evidence type="ECO:0000313" key="3">
    <source>
        <dbReference type="EMBL" id="MPA70063.1"/>
    </source>
</evidence>
<dbReference type="SUPFAM" id="SSF52058">
    <property type="entry name" value="L domain-like"/>
    <property type="match status" value="1"/>
</dbReference>
<accession>A0A5B7BSE6</accession>
<feature type="domain" description="Disease resistance R13L4/SHOC-2-like LRR" evidence="2">
    <location>
        <begin position="8"/>
        <end position="215"/>
    </location>
</feature>
<keyword evidence="1" id="KW-0677">Repeat</keyword>
<proteinExistence type="predicted"/>
<sequence length="250" mass="28788">MMRLNLSSSLETLENFNSDDFDVTTLLKLTNLRKLTACIRSGKFQDLKAIIQCLSITLNHLRHTSLDVTNYTFCSEEELTLLKQMLGCHLLYELMIKGVIGMLPEYCHFSPSLTVLTLKESELTEDPMATLEKLPNLRSLFLWKDSFVGKEMVSSAMGFPKLTSLTFWGLSNLDKRRVDEEAMPNLLYLQIGDWANLKMVPYGLRFVTTLQKLVISYMPEAFKNRLRVIDGEEGEDFYKVRHVPSVTYYD</sequence>
<organism evidence="3">
    <name type="scientific">Davidia involucrata</name>
    <name type="common">Dove tree</name>
    <dbReference type="NCBI Taxonomy" id="16924"/>
    <lineage>
        <taxon>Eukaryota</taxon>
        <taxon>Viridiplantae</taxon>
        <taxon>Streptophyta</taxon>
        <taxon>Embryophyta</taxon>
        <taxon>Tracheophyta</taxon>
        <taxon>Spermatophyta</taxon>
        <taxon>Magnoliopsida</taxon>
        <taxon>eudicotyledons</taxon>
        <taxon>Gunneridae</taxon>
        <taxon>Pentapetalae</taxon>
        <taxon>asterids</taxon>
        <taxon>Cornales</taxon>
        <taxon>Nyssaceae</taxon>
        <taxon>Davidia</taxon>
    </lineage>
</organism>
<dbReference type="InterPro" id="IPR055414">
    <property type="entry name" value="LRR_R13L4/SHOC2-like"/>
</dbReference>
<dbReference type="InterPro" id="IPR032675">
    <property type="entry name" value="LRR_dom_sf"/>
</dbReference>
<dbReference type="Gene3D" id="3.80.10.10">
    <property type="entry name" value="Ribonuclease Inhibitor"/>
    <property type="match status" value="1"/>
</dbReference>
<protein>
    <recommendedName>
        <fullName evidence="2">Disease resistance R13L4/SHOC-2-like LRR domain-containing protein</fullName>
    </recommendedName>
</protein>
<reference evidence="3" key="1">
    <citation type="submission" date="2019-08" db="EMBL/GenBank/DDBJ databases">
        <title>Reference gene set and small RNA set construction with multiple tissues from Davidia involucrata Baill.</title>
        <authorList>
            <person name="Yang H."/>
            <person name="Zhou C."/>
            <person name="Li G."/>
            <person name="Wang J."/>
            <person name="Gao P."/>
            <person name="Wang M."/>
            <person name="Wang R."/>
            <person name="Zhao Y."/>
        </authorList>
    </citation>
    <scope>NUCLEOTIDE SEQUENCE</scope>
    <source>
        <tissue evidence="3">Mixed with DoveR01_LX</tissue>
    </source>
</reference>
<gene>
    <name evidence="3" type="ORF">Din_039504</name>
</gene>
<dbReference type="PANTHER" id="PTHR15140:SF37">
    <property type="entry name" value="UBIQUITIN-LIKE DOMAIN-CONTAINING PROTEIN"/>
    <property type="match status" value="1"/>
</dbReference>
<dbReference type="AlphaFoldDB" id="A0A5B7BSE6"/>